<dbReference type="PRINTS" id="PR00080">
    <property type="entry name" value="SDRFAMILY"/>
</dbReference>
<proteinExistence type="inferred from homology"/>
<keyword evidence="4" id="KW-1185">Reference proteome</keyword>
<dbReference type="Pfam" id="PF13561">
    <property type="entry name" value="adh_short_C2"/>
    <property type="match status" value="1"/>
</dbReference>
<dbReference type="Gene3D" id="3.40.50.720">
    <property type="entry name" value="NAD(P)-binding Rossmann-like Domain"/>
    <property type="match status" value="1"/>
</dbReference>
<evidence type="ECO:0000256" key="2">
    <source>
        <dbReference type="ARBA" id="ARBA00023002"/>
    </source>
</evidence>
<dbReference type="InterPro" id="IPR002347">
    <property type="entry name" value="SDR_fam"/>
</dbReference>
<accession>A0ABN2MIN0</accession>
<dbReference type="InterPro" id="IPR020904">
    <property type="entry name" value="Sc_DH/Rdtase_CS"/>
</dbReference>
<evidence type="ECO:0000256" key="1">
    <source>
        <dbReference type="ARBA" id="ARBA00006484"/>
    </source>
</evidence>
<dbReference type="Proteomes" id="UP001500449">
    <property type="component" value="Unassembled WGS sequence"/>
</dbReference>
<comment type="caution">
    <text evidence="3">The sequence shown here is derived from an EMBL/GenBank/DDBJ whole genome shotgun (WGS) entry which is preliminary data.</text>
</comment>
<dbReference type="InterPro" id="IPR036291">
    <property type="entry name" value="NAD(P)-bd_dom_sf"/>
</dbReference>
<dbReference type="PROSITE" id="PS00061">
    <property type="entry name" value="ADH_SHORT"/>
    <property type="match status" value="1"/>
</dbReference>
<dbReference type="SUPFAM" id="SSF51735">
    <property type="entry name" value="NAD(P)-binding Rossmann-fold domains"/>
    <property type="match status" value="1"/>
</dbReference>
<evidence type="ECO:0000313" key="3">
    <source>
        <dbReference type="EMBL" id="GAA1827390.1"/>
    </source>
</evidence>
<keyword evidence="2" id="KW-0560">Oxidoreductase</keyword>
<comment type="similarity">
    <text evidence="1">Belongs to the short-chain dehydrogenases/reductases (SDR) family.</text>
</comment>
<name>A0ABN2MIN0_9PSEU</name>
<sequence>MVSGMLEGAVAVVTGAASGIGEATTRLLVEHGARVAALDRTGRAKGPDLLSVAADVADADSVERAFAEVTQRLGPPDVVVHSAGTDDREIKDLVARQRAAGEPVLSLPEITLDRWRRMQAVNLDGSFHVLRSAAARMLELRRGAIVLVGSESGVHGLGGLAHYSASKGGVHALTRSAAVELAPFGIRVNAIAPGVIDTPMARRTKAVAAGQVPVPLGRIGDSSEIAKVALFLVSDLASYVVGEVVHVDGGRMAC</sequence>
<evidence type="ECO:0000313" key="4">
    <source>
        <dbReference type="Proteomes" id="UP001500449"/>
    </source>
</evidence>
<gene>
    <name evidence="3" type="ORF">GCM10009836_01340</name>
</gene>
<dbReference type="EMBL" id="BAAAQK010000001">
    <property type="protein sequence ID" value="GAA1827390.1"/>
    <property type="molecule type" value="Genomic_DNA"/>
</dbReference>
<protein>
    <submittedName>
        <fullName evidence="3">SDR family NAD(P)-dependent oxidoreductase</fullName>
    </submittedName>
</protein>
<dbReference type="PANTHER" id="PTHR42760">
    <property type="entry name" value="SHORT-CHAIN DEHYDROGENASES/REDUCTASES FAMILY MEMBER"/>
    <property type="match status" value="1"/>
</dbReference>
<reference evidence="3 4" key="1">
    <citation type="journal article" date="2019" name="Int. J. Syst. Evol. Microbiol.">
        <title>The Global Catalogue of Microorganisms (GCM) 10K type strain sequencing project: providing services to taxonomists for standard genome sequencing and annotation.</title>
        <authorList>
            <consortium name="The Broad Institute Genomics Platform"/>
            <consortium name="The Broad Institute Genome Sequencing Center for Infectious Disease"/>
            <person name="Wu L."/>
            <person name="Ma J."/>
        </authorList>
    </citation>
    <scope>NUCLEOTIDE SEQUENCE [LARGE SCALE GENOMIC DNA]</scope>
    <source>
        <strain evidence="3 4">JCM 16009</strain>
    </source>
</reference>
<organism evidence="3 4">
    <name type="scientific">Pseudonocardia ailaonensis</name>
    <dbReference type="NCBI Taxonomy" id="367279"/>
    <lineage>
        <taxon>Bacteria</taxon>
        <taxon>Bacillati</taxon>
        <taxon>Actinomycetota</taxon>
        <taxon>Actinomycetes</taxon>
        <taxon>Pseudonocardiales</taxon>
        <taxon>Pseudonocardiaceae</taxon>
        <taxon>Pseudonocardia</taxon>
    </lineage>
</organism>
<dbReference type="PANTHER" id="PTHR42760:SF133">
    <property type="entry name" value="3-OXOACYL-[ACYL-CARRIER-PROTEIN] REDUCTASE"/>
    <property type="match status" value="1"/>
</dbReference>
<dbReference type="PRINTS" id="PR00081">
    <property type="entry name" value="GDHRDH"/>
</dbReference>